<dbReference type="Proteomes" id="UP000006008">
    <property type="component" value="Unassembled WGS sequence"/>
</dbReference>
<organism evidence="11 12">
    <name type="scientific">Alistipes indistinctus YIT 12060</name>
    <dbReference type="NCBI Taxonomy" id="742725"/>
    <lineage>
        <taxon>Bacteria</taxon>
        <taxon>Pseudomonadati</taxon>
        <taxon>Bacteroidota</taxon>
        <taxon>Bacteroidia</taxon>
        <taxon>Bacteroidales</taxon>
        <taxon>Rikenellaceae</taxon>
        <taxon>Alistipes</taxon>
    </lineage>
</organism>
<feature type="region of interest" description="Disordered" evidence="8">
    <location>
        <begin position="319"/>
        <end position="370"/>
    </location>
</feature>
<comment type="caution">
    <text evidence="11">The sequence shown here is derived from an EMBL/GenBank/DDBJ whole genome shotgun (WGS) entry which is preliminary data.</text>
</comment>
<evidence type="ECO:0000256" key="6">
    <source>
        <dbReference type="ARBA" id="ARBA00022989"/>
    </source>
</evidence>
<evidence type="ECO:0000256" key="3">
    <source>
        <dbReference type="ARBA" id="ARBA00022679"/>
    </source>
</evidence>
<keyword evidence="5" id="KW-0448">Lipopolysaccharide biosynthesis</keyword>
<accession>G5H8D7</accession>
<dbReference type="InterPro" id="IPR029044">
    <property type="entry name" value="Nucleotide-diphossugar_trans"/>
</dbReference>
<evidence type="ECO:0000256" key="5">
    <source>
        <dbReference type="ARBA" id="ARBA00022985"/>
    </source>
</evidence>
<evidence type="ECO:0000256" key="9">
    <source>
        <dbReference type="SAM" id="Phobius"/>
    </source>
</evidence>
<dbReference type="PANTHER" id="PTHR48090:SF3">
    <property type="entry name" value="UNDECAPRENYL-PHOSPHATE 4-DEOXY-4-FORMAMIDO-L-ARABINOSE TRANSFERASE"/>
    <property type="match status" value="1"/>
</dbReference>
<keyword evidence="7 9" id="KW-0472">Membrane</keyword>
<dbReference type="PATRIC" id="fig|742725.3.peg.1270"/>
<evidence type="ECO:0000259" key="10">
    <source>
        <dbReference type="Pfam" id="PF00535"/>
    </source>
</evidence>
<evidence type="ECO:0000313" key="12">
    <source>
        <dbReference type="Proteomes" id="UP000006008"/>
    </source>
</evidence>
<dbReference type="CDD" id="cd04187">
    <property type="entry name" value="DPM1_like_bac"/>
    <property type="match status" value="1"/>
</dbReference>
<gene>
    <name evidence="11" type="ORF">HMPREF9450_01197</name>
</gene>
<dbReference type="OrthoDB" id="9807778at2"/>
<feature type="transmembrane region" description="Helical" evidence="9">
    <location>
        <begin position="280"/>
        <end position="304"/>
    </location>
</feature>
<dbReference type="InterPro" id="IPR050256">
    <property type="entry name" value="Glycosyltransferase_2"/>
</dbReference>
<dbReference type="PANTHER" id="PTHR48090">
    <property type="entry name" value="UNDECAPRENYL-PHOSPHATE 4-DEOXY-4-FORMAMIDO-L-ARABINOSE TRANSFERASE-RELATED"/>
    <property type="match status" value="1"/>
</dbReference>
<dbReference type="eggNOG" id="COG0463">
    <property type="taxonomic scope" value="Bacteria"/>
</dbReference>
<dbReference type="SUPFAM" id="SSF53448">
    <property type="entry name" value="Nucleotide-diphospho-sugar transferases"/>
    <property type="match status" value="1"/>
</dbReference>
<proteinExistence type="predicted"/>
<feature type="domain" description="Glycosyltransferase 2-like" evidence="10">
    <location>
        <begin position="9"/>
        <end position="169"/>
    </location>
</feature>
<keyword evidence="1" id="KW-1003">Cell membrane</keyword>
<feature type="transmembrane region" description="Helical" evidence="9">
    <location>
        <begin position="237"/>
        <end position="260"/>
    </location>
</feature>
<evidence type="ECO:0000256" key="4">
    <source>
        <dbReference type="ARBA" id="ARBA00022692"/>
    </source>
</evidence>
<protein>
    <recommendedName>
        <fullName evidence="10">Glycosyltransferase 2-like domain-containing protein</fullName>
    </recommendedName>
</protein>
<dbReference type="GO" id="GO:0009103">
    <property type="term" value="P:lipopolysaccharide biosynthetic process"/>
    <property type="evidence" value="ECO:0007669"/>
    <property type="project" value="UniProtKB-KW"/>
</dbReference>
<evidence type="ECO:0000256" key="1">
    <source>
        <dbReference type="ARBA" id="ARBA00022475"/>
    </source>
</evidence>
<keyword evidence="3" id="KW-0808">Transferase</keyword>
<dbReference type="GO" id="GO:0099621">
    <property type="term" value="F:undecaprenyl-phosphate 4-deoxy-4-formamido-L-arabinose transferase activity"/>
    <property type="evidence" value="ECO:0007669"/>
    <property type="project" value="TreeGrafter"/>
</dbReference>
<name>G5H8D7_9BACT</name>
<dbReference type="InterPro" id="IPR001173">
    <property type="entry name" value="Glyco_trans_2-like"/>
</dbReference>
<sequence length="370" mass="41546">MATTNPDISVVVPLYNEQESLPELLAWIRRVMEANSYSFEVIFIDDGSSDNSWNIVRSLRRNDPNVRGIRFRRNYGKSAALYCGFEAARGNVVITMDADLQDSPDEIPELYRMITLERYDLVSGWKKQRHDPLGKTLPSKFFNFCARTASGIRLHDFNCGLKAYRNKVVKSIEVYGEMHRFIPLLAKSAGFRQIGEKVVQHRARKYGVSKFGWERMIKGYLDLVTVMFMSKFGKSPMYFFGGLGTLMFLVGGSTAIALIADKLYKQAHALPIRGVTDQPLFFIAITAVIIGVQLFLAGFLGELIGRNSGERNRYLIDERIEAGESQDADTETPTTAPSERKKSGSKNMAPPPGSNDIPSPAQTERDLFSI</sequence>
<keyword evidence="2" id="KW-0328">Glycosyltransferase</keyword>
<dbReference type="STRING" id="742725.HMPREF9450_01197"/>
<evidence type="ECO:0000256" key="2">
    <source>
        <dbReference type="ARBA" id="ARBA00022676"/>
    </source>
</evidence>
<dbReference type="AlphaFoldDB" id="G5H8D7"/>
<dbReference type="HOGENOM" id="CLU_033536_0_0_10"/>
<dbReference type="EMBL" id="ADLD01000011">
    <property type="protein sequence ID" value="EHB92332.1"/>
    <property type="molecule type" value="Genomic_DNA"/>
</dbReference>
<keyword evidence="6 9" id="KW-1133">Transmembrane helix</keyword>
<reference evidence="11 12" key="1">
    <citation type="submission" date="2011-08" db="EMBL/GenBank/DDBJ databases">
        <title>The Genome Sequence of Alistipes indistinctus YIT 12060.</title>
        <authorList>
            <consortium name="The Broad Institute Genome Sequencing Platform"/>
            <person name="Earl A."/>
            <person name="Ward D."/>
            <person name="Feldgarden M."/>
            <person name="Gevers D."/>
            <person name="Morotomi M."/>
            <person name="Young S.K."/>
            <person name="Zeng Q."/>
            <person name="Gargeya S."/>
            <person name="Fitzgerald M."/>
            <person name="Haas B."/>
            <person name="Abouelleil A."/>
            <person name="Alvarado L."/>
            <person name="Arachchi H.M."/>
            <person name="Berlin A."/>
            <person name="Brown A."/>
            <person name="Chapman S.B."/>
            <person name="Chen Z."/>
            <person name="Dunbar C."/>
            <person name="Freedman E."/>
            <person name="Gearin G."/>
            <person name="Gellesch M."/>
            <person name="Goldberg J."/>
            <person name="Griggs A."/>
            <person name="Gujja S."/>
            <person name="Heiman D."/>
            <person name="Howarth C."/>
            <person name="Larson L."/>
            <person name="Lui A."/>
            <person name="MacDonald P.J.P."/>
            <person name="Montmayeur A."/>
            <person name="Murphy C."/>
            <person name="Neiman D."/>
            <person name="Pearson M."/>
            <person name="Priest M."/>
            <person name="Roberts A."/>
            <person name="Saif S."/>
            <person name="Shea T."/>
            <person name="Shenoy N."/>
            <person name="Sisk P."/>
            <person name="Stolte C."/>
            <person name="Sykes S."/>
            <person name="Wortman J."/>
            <person name="Nusbaum C."/>
            <person name="Birren B."/>
        </authorList>
    </citation>
    <scope>NUCLEOTIDE SEQUENCE [LARGE SCALE GENOMIC DNA]</scope>
    <source>
        <strain evidence="11 12">YIT 12060</strain>
    </source>
</reference>
<evidence type="ECO:0000313" key="11">
    <source>
        <dbReference type="EMBL" id="EHB92332.1"/>
    </source>
</evidence>
<keyword evidence="4 9" id="KW-0812">Transmembrane</keyword>
<dbReference type="Pfam" id="PF00535">
    <property type="entry name" value="Glycos_transf_2"/>
    <property type="match status" value="1"/>
</dbReference>
<dbReference type="Gene3D" id="3.90.550.10">
    <property type="entry name" value="Spore Coat Polysaccharide Biosynthesis Protein SpsA, Chain A"/>
    <property type="match status" value="1"/>
</dbReference>
<evidence type="ECO:0000256" key="8">
    <source>
        <dbReference type="SAM" id="MobiDB-lite"/>
    </source>
</evidence>
<keyword evidence="12" id="KW-1185">Reference proteome</keyword>
<evidence type="ECO:0000256" key="7">
    <source>
        <dbReference type="ARBA" id="ARBA00023136"/>
    </source>
</evidence>
<dbReference type="GO" id="GO:0005886">
    <property type="term" value="C:plasma membrane"/>
    <property type="evidence" value="ECO:0007669"/>
    <property type="project" value="TreeGrafter"/>
</dbReference>